<sequence length="64" mass="7787">MQNLFLLRHVCLFLKRRLWKDMFASTLQLHKHARNVEMRSRTKYLDYLELRFGISLVDSCLSLM</sequence>
<organism evidence="1">
    <name type="scientific">Anguilla anguilla</name>
    <name type="common">European freshwater eel</name>
    <name type="synonym">Muraena anguilla</name>
    <dbReference type="NCBI Taxonomy" id="7936"/>
    <lineage>
        <taxon>Eukaryota</taxon>
        <taxon>Metazoa</taxon>
        <taxon>Chordata</taxon>
        <taxon>Craniata</taxon>
        <taxon>Vertebrata</taxon>
        <taxon>Euteleostomi</taxon>
        <taxon>Actinopterygii</taxon>
        <taxon>Neopterygii</taxon>
        <taxon>Teleostei</taxon>
        <taxon>Anguilliformes</taxon>
        <taxon>Anguillidae</taxon>
        <taxon>Anguilla</taxon>
    </lineage>
</organism>
<reference evidence="1" key="2">
    <citation type="journal article" date="2015" name="Fish Shellfish Immunol.">
        <title>Early steps in the European eel (Anguilla anguilla)-Vibrio vulnificus interaction in the gills: Role of the RtxA13 toxin.</title>
        <authorList>
            <person name="Callol A."/>
            <person name="Pajuelo D."/>
            <person name="Ebbesson L."/>
            <person name="Teles M."/>
            <person name="MacKenzie S."/>
            <person name="Amaro C."/>
        </authorList>
    </citation>
    <scope>NUCLEOTIDE SEQUENCE</scope>
</reference>
<protein>
    <submittedName>
        <fullName evidence="1">Uncharacterized protein</fullName>
    </submittedName>
</protein>
<name>A0A0E9T289_ANGAN</name>
<accession>A0A0E9T289</accession>
<proteinExistence type="predicted"/>
<dbReference type="AlphaFoldDB" id="A0A0E9T289"/>
<reference evidence="1" key="1">
    <citation type="submission" date="2014-11" db="EMBL/GenBank/DDBJ databases">
        <authorList>
            <person name="Amaro Gonzalez C."/>
        </authorList>
    </citation>
    <scope>NUCLEOTIDE SEQUENCE</scope>
</reference>
<dbReference type="EMBL" id="GBXM01061809">
    <property type="protein sequence ID" value="JAH46768.1"/>
    <property type="molecule type" value="Transcribed_RNA"/>
</dbReference>
<evidence type="ECO:0000313" key="1">
    <source>
        <dbReference type="EMBL" id="JAH46768.1"/>
    </source>
</evidence>